<dbReference type="Proteomes" id="UP000183687">
    <property type="component" value="Unassembled WGS sequence"/>
</dbReference>
<dbReference type="GO" id="GO:0004519">
    <property type="term" value="F:endonuclease activity"/>
    <property type="evidence" value="ECO:0007669"/>
    <property type="project" value="InterPro"/>
</dbReference>
<evidence type="ECO:0000313" key="3">
    <source>
        <dbReference type="EMBL" id="SEB43802.1"/>
    </source>
</evidence>
<dbReference type="InterPro" id="IPR046461">
    <property type="entry name" value="TerL_ATPase"/>
</dbReference>
<dbReference type="InterPro" id="IPR046462">
    <property type="entry name" value="TerL_nuclease"/>
</dbReference>
<dbReference type="PANTHER" id="PTHR41287:SF1">
    <property type="entry name" value="PROTEIN YMFN"/>
    <property type="match status" value="1"/>
</dbReference>
<evidence type="ECO:0000259" key="2">
    <source>
        <dbReference type="Pfam" id="PF20441"/>
    </source>
</evidence>
<dbReference type="Pfam" id="PF20441">
    <property type="entry name" value="TerL_nuclease"/>
    <property type="match status" value="1"/>
</dbReference>
<dbReference type="PANTHER" id="PTHR41287">
    <property type="match status" value="1"/>
</dbReference>
<dbReference type="AlphaFoldDB" id="A0AB38A4U4"/>
<gene>
    <name evidence="3" type="ORF">SAMN04489746_0221</name>
</gene>
<dbReference type="SUPFAM" id="SSF52540">
    <property type="entry name" value="P-loop containing nucleoside triphosphate hydrolases"/>
    <property type="match status" value="1"/>
</dbReference>
<name>A0AB38A4U4_9ACTN</name>
<sequence length="464" mass="52493">MCCHVSNDSYYGKPFLLEQFQRDNIWKPLFACGKMTDDGFKRKYRRAVIGLPSGFGKTELAAALVLVISTMEVIHNGQYGVVASSKDQVRNIFEKIATMIKLNETWSKQWQIGKDVITHKETGAKIMVFPNKADALESWHLNVVIFDELHTYKDSKVWDAGVKGQKVLNNPLAIGITTAGDSREGFLWDTLEKADDDPSMYLYWLGLDDNADINRRKSWEPLLCASWVTWESIQDQRGSATSKRSFERYTANRFPRDKNEYSCFTVNQLNTCYRGRNNFDLTKPFSIGIDGATAGDSFAIVAYQESKTARGKTVGYTKEWVFDEPDEELGHYDLNQIIELLAWLDSEYRPEVIGIDPNRLIVMDSQLQKVHGIETVSFTQNNPTMCQATSLVIQAVKGKALKINKCPKLKEHLSNTVELDREPFGSRFGKDKKKSKIDAAIALAIAMLAYQKLVAGQDEYVLVG</sequence>
<proteinExistence type="predicted"/>
<evidence type="ECO:0000313" key="4">
    <source>
        <dbReference type="Proteomes" id="UP000183687"/>
    </source>
</evidence>
<reference evidence="3 4" key="1">
    <citation type="submission" date="2016-10" db="EMBL/GenBank/DDBJ databases">
        <authorList>
            <person name="Varghese N."/>
            <person name="Submissions S."/>
        </authorList>
    </citation>
    <scope>NUCLEOTIDE SEQUENCE [LARGE SCALE GENOMIC DNA]</scope>
    <source>
        <strain evidence="3 4">DSM 20586</strain>
    </source>
</reference>
<dbReference type="InterPro" id="IPR005021">
    <property type="entry name" value="Terminase_largesu-like"/>
</dbReference>
<accession>A0AB38A4U4</accession>
<evidence type="ECO:0000259" key="1">
    <source>
        <dbReference type="Pfam" id="PF03354"/>
    </source>
</evidence>
<dbReference type="EMBL" id="FNSH01000001">
    <property type="protein sequence ID" value="SEB43802.1"/>
    <property type="molecule type" value="Genomic_DNA"/>
</dbReference>
<dbReference type="Gene3D" id="3.30.420.240">
    <property type="match status" value="1"/>
</dbReference>
<dbReference type="Gene3D" id="3.40.50.300">
    <property type="entry name" value="P-loop containing nucleotide triphosphate hydrolases"/>
    <property type="match status" value="1"/>
</dbReference>
<comment type="caution">
    <text evidence="3">The sequence shown here is derived from an EMBL/GenBank/DDBJ whole genome shotgun (WGS) entry which is preliminary data.</text>
</comment>
<dbReference type="Pfam" id="PF03354">
    <property type="entry name" value="TerL_ATPase"/>
    <property type="match status" value="1"/>
</dbReference>
<protein>
    <submittedName>
        <fullName evidence="3">Phage terminase-like protein, large subunit, contains N-terminal HTH domain</fullName>
    </submittedName>
</protein>
<feature type="domain" description="Terminase large subunit-like endonuclease" evidence="2">
    <location>
        <begin position="310"/>
        <end position="448"/>
    </location>
</feature>
<dbReference type="InterPro" id="IPR027417">
    <property type="entry name" value="P-loop_NTPase"/>
</dbReference>
<feature type="domain" description="Terminase large subunit-like ATPase" evidence="1">
    <location>
        <begin position="41"/>
        <end position="193"/>
    </location>
</feature>
<organism evidence="3 4">
    <name type="scientific">Atopobium minutum</name>
    <dbReference type="NCBI Taxonomy" id="1381"/>
    <lineage>
        <taxon>Bacteria</taxon>
        <taxon>Bacillati</taxon>
        <taxon>Actinomycetota</taxon>
        <taxon>Coriobacteriia</taxon>
        <taxon>Coriobacteriales</taxon>
        <taxon>Atopobiaceae</taxon>
        <taxon>Atopobium</taxon>
    </lineage>
</organism>